<comment type="similarity">
    <text evidence="1">Belongs to the AHA1 family.</text>
</comment>
<accession>A0ABU8I942</accession>
<evidence type="ECO:0000313" key="3">
    <source>
        <dbReference type="EMBL" id="MEI5986259.1"/>
    </source>
</evidence>
<dbReference type="InterPro" id="IPR013538">
    <property type="entry name" value="ASHA1/2-like_C"/>
</dbReference>
<organism evidence="3 4">
    <name type="scientific">Sphingobacterium tenebrionis</name>
    <dbReference type="NCBI Taxonomy" id="3111775"/>
    <lineage>
        <taxon>Bacteria</taxon>
        <taxon>Pseudomonadati</taxon>
        <taxon>Bacteroidota</taxon>
        <taxon>Sphingobacteriia</taxon>
        <taxon>Sphingobacteriales</taxon>
        <taxon>Sphingobacteriaceae</taxon>
        <taxon>Sphingobacterium</taxon>
    </lineage>
</organism>
<reference evidence="3 4" key="1">
    <citation type="submission" date="2024-01" db="EMBL/GenBank/DDBJ databases">
        <title>Sphingobacterium tenebrionis sp. nov., a novel endophyte isolated from tenebrio molitor intestines.</title>
        <authorList>
            <person name="Zhang C."/>
        </authorList>
    </citation>
    <scope>NUCLEOTIDE SEQUENCE [LARGE SCALE GENOMIC DNA]</scope>
    <source>
        <strain evidence="3 4">PU5-4</strain>
    </source>
</reference>
<keyword evidence="4" id="KW-1185">Reference proteome</keyword>
<dbReference type="Pfam" id="PF08327">
    <property type="entry name" value="AHSA1"/>
    <property type="match status" value="1"/>
</dbReference>
<dbReference type="SUPFAM" id="SSF55961">
    <property type="entry name" value="Bet v1-like"/>
    <property type="match status" value="1"/>
</dbReference>
<dbReference type="EMBL" id="JAYLLN010000050">
    <property type="protein sequence ID" value="MEI5986259.1"/>
    <property type="molecule type" value="Genomic_DNA"/>
</dbReference>
<gene>
    <name evidence="3" type="ORF">VJ786_15245</name>
</gene>
<sequence>MEDQHFYQFDIQGNQLTIKRSYNGSLAQVWRAYTDAEILDLWWAPKPWKCETKYQDFVPGGTWLYAMKGPENETHWSIFKYNTINFQESFSGTDAFTDDQGHINTSFPQSTWNTSFEEKDNGTLVTNICTFENEDAMNQLLEMGFKEGYEMGQSNLDALLKEGF</sequence>
<dbReference type="RefSeq" id="WP_099365696.1">
    <property type="nucleotide sequence ID" value="NZ_JAYLLN010000050.1"/>
</dbReference>
<name>A0ABU8I942_9SPHI</name>
<proteinExistence type="inferred from homology"/>
<evidence type="ECO:0000259" key="2">
    <source>
        <dbReference type="Pfam" id="PF08327"/>
    </source>
</evidence>
<dbReference type="InterPro" id="IPR023393">
    <property type="entry name" value="START-like_dom_sf"/>
</dbReference>
<feature type="domain" description="Activator of Hsp90 ATPase homologue 1/2-like C-terminal" evidence="2">
    <location>
        <begin position="25"/>
        <end position="160"/>
    </location>
</feature>
<comment type="caution">
    <text evidence="3">The sequence shown here is derived from an EMBL/GenBank/DDBJ whole genome shotgun (WGS) entry which is preliminary data.</text>
</comment>
<evidence type="ECO:0000256" key="1">
    <source>
        <dbReference type="ARBA" id="ARBA00006817"/>
    </source>
</evidence>
<dbReference type="Proteomes" id="UP001363035">
    <property type="component" value="Unassembled WGS sequence"/>
</dbReference>
<dbReference type="Gene3D" id="3.30.530.20">
    <property type="match status" value="1"/>
</dbReference>
<protein>
    <submittedName>
        <fullName evidence="3">SRPBCC domain-containing protein</fullName>
    </submittedName>
</protein>
<evidence type="ECO:0000313" key="4">
    <source>
        <dbReference type="Proteomes" id="UP001363035"/>
    </source>
</evidence>